<sequence length="418" mass="44883">MTHPHPHGAPTLFGISPTRRTFILIAVFFFALFALNAFLHPPAVSVPSFSAANISISIPFFGTKDTAPKPNDVVIAIALVVFGSKAANDARYAIKGVMLQSSKPVALHVVCTEDAIPILQNRLDLVTRPAHDVSVTFYTLNGGPDAVRTRARRAGVPDDVVKGADSASLAKLFLHELLPASVPSALYITPSSVFSSDPFLLWRASSDHLLSLSNNDGRVSVMALNLERMRDASFVESSLRAETVGRSIGGSVLFKSLNVTSKPDVDVGGTLLRAMQRAHPDRFGLLSRSWDVDACEGYYGVTMQGDAGDELKVQHTGSGSSIDEALFPGLVHVKCDPSKEGSIFSVTDTATQEDPRWGALVGLTAQYKWVWLNQGVGRLTTHVERDVRFEDERVAGSRKPGHLGVGAHGHLSSGGHRS</sequence>
<dbReference type="OrthoDB" id="411524at2759"/>
<proteinExistence type="predicted"/>
<evidence type="ECO:0000313" key="4">
    <source>
        <dbReference type="Proteomes" id="UP000077266"/>
    </source>
</evidence>
<feature type="transmembrane region" description="Helical" evidence="2">
    <location>
        <begin position="21"/>
        <end position="39"/>
    </location>
</feature>
<dbReference type="EMBL" id="KV426155">
    <property type="protein sequence ID" value="KZV86472.1"/>
    <property type="molecule type" value="Genomic_DNA"/>
</dbReference>
<evidence type="ECO:0000256" key="1">
    <source>
        <dbReference type="SAM" id="MobiDB-lite"/>
    </source>
</evidence>
<keyword evidence="2" id="KW-0472">Membrane</keyword>
<evidence type="ECO:0000313" key="3">
    <source>
        <dbReference type="EMBL" id="KZV86472.1"/>
    </source>
</evidence>
<keyword evidence="2" id="KW-1133">Transmembrane helix</keyword>
<name>A0A165EAQ5_EXIGL</name>
<evidence type="ECO:0000256" key="2">
    <source>
        <dbReference type="SAM" id="Phobius"/>
    </source>
</evidence>
<dbReference type="AlphaFoldDB" id="A0A165EAQ5"/>
<dbReference type="Proteomes" id="UP000077266">
    <property type="component" value="Unassembled WGS sequence"/>
</dbReference>
<feature type="region of interest" description="Disordered" evidence="1">
    <location>
        <begin position="394"/>
        <end position="418"/>
    </location>
</feature>
<reference evidence="3 4" key="1">
    <citation type="journal article" date="2016" name="Mol. Biol. Evol.">
        <title>Comparative Genomics of Early-Diverging Mushroom-Forming Fungi Provides Insights into the Origins of Lignocellulose Decay Capabilities.</title>
        <authorList>
            <person name="Nagy L.G."/>
            <person name="Riley R."/>
            <person name="Tritt A."/>
            <person name="Adam C."/>
            <person name="Daum C."/>
            <person name="Floudas D."/>
            <person name="Sun H."/>
            <person name="Yadav J.S."/>
            <person name="Pangilinan J."/>
            <person name="Larsson K.H."/>
            <person name="Matsuura K."/>
            <person name="Barry K."/>
            <person name="Labutti K."/>
            <person name="Kuo R."/>
            <person name="Ohm R.A."/>
            <person name="Bhattacharya S.S."/>
            <person name="Shirouzu T."/>
            <person name="Yoshinaga Y."/>
            <person name="Martin F.M."/>
            <person name="Grigoriev I.V."/>
            <person name="Hibbett D.S."/>
        </authorList>
    </citation>
    <scope>NUCLEOTIDE SEQUENCE [LARGE SCALE GENOMIC DNA]</scope>
    <source>
        <strain evidence="3 4">HHB12029</strain>
    </source>
</reference>
<keyword evidence="2" id="KW-0812">Transmembrane</keyword>
<dbReference type="InParanoid" id="A0A165EAQ5"/>
<organism evidence="3 4">
    <name type="scientific">Exidia glandulosa HHB12029</name>
    <dbReference type="NCBI Taxonomy" id="1314781"/>
    <lineage>
        <taxon>Eukaryota</taxon>
        <taxon>Fungi</taxon>
        <taxon>Dikarya</taxon>
        <taxon>Basidiomycota</taxon>
        <taxon>Agaricomycotina</taxon>
        <taxon>Agaricomycetes</taxon>
        <taxon>Auriculariales</taxon>
        <taxon>Exidiaceae</taxon>
        <taxon>Exidia</taxon>
    </lineage>
</organism>
<gene>
    <name evidence="3" type="ORF">EXIGLDRAFT_724781</name>
</gene>
<protein>
    <submittedName>
        <fullName evidence="3">Uncharacterized protein</fullName>
    </submittedName>
</protein>
<keyword evidence="4" id="KW-1185">Reference proteome</keyword>
<accession>A0A165EAQ5</accession>